<accession>A0A1G5S2A2</accession>
<dbReference type="EMBL" id="FMWK01000014">
    <property type="protein sequence ID" value="SCZ80443.1"/>
    <property type="molecule type" value="Genomic_DNA"/>
</dbReference>
<dbReference type="RefSeq" id="WP_176757672.1">
    <property type="nucleotide sequence ID" value="NZ_FMWK01000014.1"/>
</dbReference>
<gene>
    <name evidence="1" type="ORF">SAMN02910350_02293</name>
</gene>
<dbReference type="Proteomes" id="UP000199428">
    <property type="component" value="Unassembled WGS sequence"/>
</dbReference>
<reference evidence="1 2" key="1">
    <citation type="submission" date="2016-10" db="EMBL/GenBank/DDBJ databases">
        <authorList>
            <person name="de Groot N.N."/>
        </authorList>
    </citation>
    <scope>NUCLEOTIDE SEQUENCE [LARGE SCALE GENOMIC DNA]</scope>
    <source>
        <strain evidence="1 2">DSM 10317</strain>
    </source>
</reference>
<sequence>MAVGEIIKCTGAEDLYRRAEDLQLKGIQTEFVARNTLKVVGISSNK</sequence>
<dbReference type="AlphaFoldDB" id="A0A1G5S2A2"/>
<protein>
    <submittedName>
        <fullName evidence="1">Uncharacterized protein</fullName>
    </submittedName>
</protein>
<proteinExistence type="predicted"/>
<evidence type="ECO:0000313" key="2">
    <source>
        <dbReference type="Proteomes" id="UP000199428"/>
    </source>
</evidence>
<organism evidence="1 2">
    <name type="scientific">Pseudobutyrivibrio xylanivorans</name>
    <dbReference type="NCBI Taxonomy" id="185007"/>
    <lineage>
        <taxon>Bacteria</taxon>
        <taxon>Bacillati</taxon>
        <taxon>Bacillota</taxon>
        <taxon>Clostridia</taxon>
        <taxon>Lachnospirales</taxon>
        <taxon>Lachnospiraceae</taxon>
        <taxon>Pseudobutyrivibrio</taxon>
    </lineage>
</organism>
<name>A0A1G5S2A2_PSEXY</name>
<evidence type="ECO:0000313" key="1">
    <source>
        <dbReference type="EMBL" id="SCZ80443.1"/>
    </source>
</evidence>